<dbReference type="EMBL" id="FNAJ01000002">
    <property type="protein sequence ID" value="SDD78322.1"/>
    <property type="molecule type" value="Genomic_DNA"/>
</dbReference>
<dbReference type="Pfam" id="PF17131">
    <property type="entry name" value="LolA_like"/>
    <property type="match status" value="1"/>
</dbReference>
<dbReference type="Gene3D" id="2.50.20.10">
    <property type="entry name" value="Lipoprotein localisation LolA/LolB/LppX"/>
    <property type="match status" value="1"/>
</dbReference>
<evidence type="ECO:0000259" key="2">
    <source>
        <dbReference type="Pfam" id="PF17131"/>
    </source>
</evidence>
<dbReference type="Proteomes" id="UP000198717">
    <property type="component" value="Unassembled WGS sequence"/>
</dbReference>
<accession>A0ABY0MMN7</accession>
<gene>
    <name evidence="3" type="ORF">SAMN04488504_102681</name>
</gene>
<dbReference type="CDD" id="cd16329">
    <property type="entry name" value="LolA_like"/>
    <property type="match status" value="1"/>
</dbReference>
<dbReference type="PIRSF" id="PIRSF028205">
    <property type="entry name" value="UCP028205"/>
    <property type="match status" value="1"/>
</dbReference>
<proteinExistence type="predicted"/>
<evidence type="ECO:0000313" key="3">
    <source>
        <dbReference type="EMBL" id="SDD78322.1"/>
    </source>
</evidence>
<organism evidence="3 4">
    <name type="scientific">Myxococcus virescens</name>
    <dbReference type="NCBI Taxonomy" id="83456"/>
    <lineage>
        <taxon>Bacteria</taxon>
        <taxon>Pseudomonadati</taxon>
        <taxon>Myxococcota</taxon>
        <taxon>Myxococcia</taxon>
        <taxon>Myxococcales</taxon>
        <taxon>Cystobacterineae</taxon>
        <taxon>Myxococcaceae</taxon>
        <taxon>Myxococcus</taxon>
    </lineage>
</organism>
<keyword evidence="1" id="KW-0732">Signal</keyword>
<sequence length="256" mass="28429">MSDGKRDLTMKHILALILGLLLLHTGPARAAEPDAAEILRASDRSRGGGLPGIRWTVRITPESGVDKEPERLLTLKANATASLAETREPVRFKGSKLLQVDRNMWMSRPGLRKPIPISPRQKLSGQASQGDIASTNYAVDYQGKLLREEEVNGETTYVLELKAINTFCTYDRITYWVSKERQVGVKAEFFSLSGKLLKSATFEYGNQLTHEGKTFPFVSKMTIQDALTPAKTTLEYADVQVTELARGTFDVNRLGN</sequence>
<comment type="caution">
    <text evidence="3">The sequence shown here is derived from an EMBL/GenBank/DDBJ whole genome shotgun (WGS) entry which is preliminary data.</text>
</comment>
<feature type="chain" id="PRO_5046366984" description="Uncharacterized protein TP-0789 domain-containing protein" evidence="1">
    <location>
        <begin position="31"/>
        <end position="256"/>
    </location>
</feature>
<protein>
    <recommendedName>
        <fullName evidence="2">Uncharacterized protein TP-0789 domain-containing protein</fullName>
    </recommendedName>
</protein>
<dbReference type="InterPro" id="IPR033399">
    <property type="entry name" value="TP_0789-like"/>
</dbReference>
<evidence type="ECO:0000256" key="1">
    <source>
        <dbReference type="SAM" id="SignalP"/>
    </source>
</evidence>
<feature type="domain" description="Uncharacterized protein TP-0789" evidence="2">
    <location>
        <begin position="81"/>
        <end position="254"/>
    </location>
</feature>
<keyword evidence="4" id="KW-1185">Reference proteome</keyword>
<name>A0ABY0MMN7_9BACT</name>
<dbReference type="InterPro" id="IPR011220">
    <property type="entry name" value="UCP028205"/>
</dbReference>
<evidence type="ECO:0000313" key="4">
    <source>
        <dbReference type="Proteomes" id="UP000198717"/>
    </source>
</evidence>
<reference evidence="3 4" key="1">
    <citation type="submission" date="2016-10" db="EMBL/GenBank/DDBJ databases">
        <authorList>
            <person name="Varghese N."/>
            <person name="Submissions S."/>
        </authorList>
    </citation>
    <scope>NUCLEOTIDE SEQUENCE [LARGE SCALE GENOMIC DNA]</scope>
    <source>
        <strain evidence="3 4">DSM 2260</strain>
    </source>
</reference>
<feature type="signal peptide" evidence="1">
    <location>
        <begin position="1"/>
        <end position="30"/>
    </location>
</feature>